<dbReference type="EMBL" id="BMIC01000007">
    <property type="protein sequence ID" value="GFZ92869.1"/>
    <property type="molecule type" value="Genomic_DNA"/>
</dbReference>
<evidence type="ECO:0000313" key="2">
    <source>
        <dbReference type="Proteomes" id="UP000598120"/>
    </source>
</evidence>
<gene>
    <name evidence="1" type="primary">gldB</name>
    <name evidence="1" type="ORF">GCM10011531_25910</name>
</gene>
<keyword evidence="1" id="KW-0449">Lipoprotein</keyword>
<sequence>MKKLILVCGLLVSLLSCNNDSQLEKEIAKIDIDVNVERFDLAFDDAKPSDLSNLKAAFPFMFSKYENDSIWINRMNDTLQNQLSAEVRKAFNDFDDIHLEVRSLFQHLKYYDKSFREPRIITVTSDVDYRYKTIVTDTIVLLALDTYLGSNHEFYEGIPKYISQNLNRSQLVCDLATNYSEQYIHQKSRKTLLDEMIYFGKQLYFKDVMIPFKTDADKIGYTQQQLDWAAENESYIWRYFIEKEMLFSTDNSLPNRFIALAPFSKFYLELDSESPGRLGQYIGWQIVRAYMKNNKVSLMDMMQKDAEEIFNNSNFKPSK</sequence>
<dbReference type="InterPro" id="IPR019853">
    <property type="entry name" value="GldB-like"/>
</dbReference>
<protein>
    <submittedName>
        <fullName evidence="1">Gliding motility lipoprotein GldB</fullName>
    </submittedName>
</protein>
<keyword evidence="2" id="KW-1185">Reference proteome</keyword>
<reference evidence="1 2" key="1">
    <citation type="journal article" date="2014" name="Int. J. Syst. Evol. Microbiol.">
        <title>Complete genome sequence of Corynebacterium casei LMG S-19264T (=DSM 44701T), isolated from a smear-ripened cheese.</title>
        <authorList>
            <consortium name="US DOE Joint Genome Institute (JGI-PGF)"/>
            <person name="Walter F."/>
            <person name="Albersmeier A."/>
            <person name="Kalinowski J."/>
            <person name="Ruckert C."/>
        </authorList>
    </citation>
    <scope>NUCLEOTIDE SEQUENCE [LARGE SCALE GENOMIC DNA]</scope>
    <source>
        <strain evidence="1 2">CGMCC 1.15295</strain>
    </source>
</reference>
<proteinExistence type="predicted"/>
<dbReference type="PROSITE" id="PS51257">
    <property type="entry name" value="PROKAR_LIPOPROTEIN"/>
    <property type="match status" value="1"/>
</dbReference>
<comment type="caution">
    <text evidence="1">The sequence shown here is derived from an EMBL/GenBank/DDBJ whole genome shotgun (WGS) entry which is preliminary data.</text>
</comment>
<evidence type="ECO:0000313" key="1">
    <source>
        <dbReference type="EMBL" id="GFZ92869.1"/>
    </source>
</evidence>
<dbReference type="Pfam" id="PF25594">
    <property type="entry name" value="GldB_lipo"/>
    <property type="match status" value="1"/>
</dbReference>
<accession>A0A8J2TSH9</accession>
<dbReference type="RefSeq" id="WP_188606822.1">
    <property type="nucleotide sequence ID" value="NZ_BMIC01000007.1"/>
</dbReference>
<dbReference type="AlphaFoldDB" id="A0A8J2TSH9"/>
<dbReference type="NCBIfam" id="TIGR03514">
    <property type="entry name" value="GldB_lipo"/>
    <property type="match status" value="1"/>
</dbReference>
<dbReference type="Proteomes" id="UP000598120">
    <property type="component" value="Unassembled WGS sequence"/>
</dbReference>
<organism evidence="1 2">
    <name type="scientific">Aquaticitalea lipolytica</name>
    <dbReference type="NCBI Taxonomy" id="1247562"/>
    <lineage>
        <taxon>Bacteria</taxon>
        <taxon>Pseudomonadati</taxon>
        <taxon>Bacteroidota</taxon>
        <taxon>Flavobacteriia</taxon>
        <taxon>Flavobacteriales</taxon>
        <taxon>Flavobacteriaceae</taxon>
        <taxon>Aquaticitalea</taxon>
    </lineage>
</organism>
<name>A0A8J2TSH9_9FLAO</name>